<dbReference type="Proteomes" id="UP000323646">
    <property type="component" value="Unassembled WGS sequence"/>
</dbReference>
<proteinExistence type="predicted"/>
<evidence type="ECO:0000313" key="2">
    <source>
        <dbReference type="Proteomes" id="UP000323646"/>
    </source>
</evidence>
<accession>A0A5D6W8X9</accession>
<dbReference type="OrthoDB" id="5438497at2"/>
<protein>
    <submittedName>
        <fullName evidence="1">Uncharacterized protein</fullName>
    </submittedName>
</protein>
<dbReference type="AlphaFoldDB" id="A0A5D6W8X9"/>
<comment type="caution">
    <text evidence="1">The sequence shown here is derived from an EMBL/GenBank/DDBJ whole genome shotgun (WGS) entry which is preliminary data.</text>
</comment>
<evidence type="ECO:0000313" key="1">
    <source>
        <dbReference type="EMBL" id="TYZ24941.1"/>
    </source>
</evidence>
<dbReference type="RefSeq" id="WP_149170560.1">
    <property type="nucleotide sequence ID" value="NZ_VTOY01000001.1"/>
</dbReference>
<dbReference type="EMBL" id="VTOY01000001">
    <property type="protein sequence ID" value="TYZ24941.1"/>
    <property type="molecule type" value="Genomic_DNA"/>
</dbReference>
<name>A0A5D6W8X9_9FIRM</name>
<organism evidence="1 2">
    <name type="scientific">Selenomonas ruminis</name>
    <dbReference type="NCBI Taxonomy" id="2593411"/>
    <lineage>
        <taxon>Bacteria</taxon>
        <taxon>Bacillati</taxon>
        <taxon>Bacillota</taxon>
        <taxon>Negativicutes</taxon>
        <taxon>Selenomonadales</taxon>
        <taxon>Selenomonadaceae</taxon>
        <taxon>Selenomonas</taxon>
    </lineage>
</organism>
<keyword evidence="2" id="KW-1185">Reference proteome</keyword>
<gene>
    <name evidence="1" type="ORF">FZ040_02580</name>
</gene>
<reference evidence="1 2" key="1">
    <citation type="submission" date="2019-08" db="EMBL/GenBank/DDBJ databases">
        <title>Selenomonas sp. mPRGC5 and Selenomonas sp. mPRGC8 isolated from ruminal fluid of dairy goat (Capra hircus).</title>
        <authorList>
            <person name="Poothong S."/>
            <person name="Nuengjamnong C."/>
            <person name="Tanasupawat S."/>
        </authorList>
    </citation>
    <scope>NUCLEOTIDE SEQUENCE [LARGE SCALE GENOMIC DNA]</scope>
    <source>
        <strain evidence="2">mPRGC5</strain>
    </source>
</reference>
<sequence>MEPNVYYAIQPAFTGGEVSQDVASRVDLDKYQLSLLQAENAIIRPYGAVRKRPGSIYCGTTKNNGYAILQRFEFSSELDYMLEFGAGYLRIWRDGQYIGVDLQTPYQIDDLEKLRFVQSVDVMYICSGKYPVKKLSRYAEQNWTFTDIDWTRAAYGDINMNENLTITPSATTGTITLIASDDVFTDNNIGDSIKIEQYVAGKSVAINASQTTTSTSIQVGKTWKVISHGTWTGTLEVQVSYDGGSTWKMLRSYTSNGDYNPTESGDVEDYADMRLSVTITSGTIKADLSAYPYNHTGYADITAVSGAREATANVSKMLGDTSATSNWYLSAWSAANGYPNTVTFFQDRLVFGGSRKYPQRVWMSKTGDYENFEVVKESGSITDDSAVTIDLLSQKACTINHLDVGNDLIVMTEGNLWTIAGSETVTPTNITPRQQENYGTNNVIPVRVGSRVVYVQRRGSIIRDTGYHYDTDSYVGQDLTILAKHLIKGRTIKDAAYAQEPDSMIYFVTSDGQLICLTYVPEQKVYGWSHFVTDGEYTDVCAIASGNNDVIYAVVKRTIDGSTKYYIEQFDKDKSESVSQQDYCMMDAATIINGNTALSTVTGLSYLEGKEVFVIGDGYLFDTLTVQNGALTLPQAAKRIVIGLPYTEILEQPNWDAGNTPSGTVQGRKKQVTTAILRLSNSFGGKIGRDANHLNEIIYDSSRLELGEDVLCSGDIKASLGRGGFDANGRTFIVHDTPYPFSVSAIIREVTFGG</sequence>